<comment type="caution">
    <text evidence="1">The sequence shown here is derived from an EMBL/GenBank/DDBJ whole genome shotgun (WGS) entry which is preliminary data.</text>
</comment>
<dbReference type="EMBL" id="BLKX01000003">
    <property type="protein sequence ID" value="GFG83149.1"/>
    <property type="molecule type" value="Genomic_DNA"/>
</dbReference>
<evidence type="ECO:0000313" key="2">
    <source>
        <dbReference type="Proteomes" id="UP000465240"/>
    </source>
</evidence>
<evidence type="ECO:0000313" key="1">
    <source>
        <dbReference type="EMBL" id="GFG83149.1"/>
    </source>
</evidence>
<organism evidence="1 2">
    <name type="scientific">Mycobacterium paragordonae</name>
    <dbReference type="NCBI Taxonomy" id="1389713"/>
    <lineage>
        <taxon>Bacteria</taxon>
        <taxon>Bacillati</taxon>
        <taxon>Actinomycetota</taxon>
        <taxon>Actinomycetes</taxon>
        <taxon>Mycobacteriales</taxon>
        <taxon>Mycobacteriaceae</taxon>
        <taxon>Mycobacterium</taxon>
    </lineage>
</organism>
<reference evidence="1 2" key="1">
    <citation type="journal article" date="2019" name="Emerg. Microbes Infect.">
        <title>Comprehensive subspecies identification of 175 nontuberculous mycobacteria species based on 7547 genomic profiles.</title>
        <authorList>
            <person name="Matsumoto Y."/>
            <person name="Kinjo T."/>
            <person name="Motooka D."/>
            <person name="Nabeya D."/>
            <person name="Jung N."/>
            <person name="Uechi K."/>
            <person name="Horii T."/>
            <person name="Iida T."/>
            <person name="Fujita J."/>
            <person name="Nakamura S."/>
        </authorList>
    </citation>
    <scope>NUCLEOTIDE SEQUENCE [LARGE SCALE GENOMIC DNA]</scope>
    <source>
        <strain evidence="1 2">JCM 18565</strain>
    </source>
</reference>
<name>A0ABQ1CFE1_9MYCO</name>
<dbReference type="Proteomes" id="UP000465240">
    <property type="component" value="Unassembled WGS sequence"/>
</dbReference>
<protein>
    <submittedName>
        <fullName evidence="1">Uncharacterized protein</fullName>
    </submittedName>
</protein>
<sequence length="105" mass="11636">MSGAGGSPSGTNRRCLCNDRPQRIALCPVNFREAYCFVEQQHRHRAPPAGHKFSISVADLTGRLAGLAMVRQHVENSVRDLRNTWQHEKLLEQLDPAITTKASAS</sequence>
<keyword evidence="2" id="KW-1185">Reference proteome</keyword>
<accession>A0ABQ1CFE1</accession>
<gene>
    <name evidence="1" type="ORF">MPRG_64250</name>
</gene>
<proteinExistence type="predicted"/>
<dbReference type="RefSeq" id="WP_207106139.1">
    <property type="nucleotide sequence ID" value="NZ_BLKX01000003.1"/>
</dbReference>